<dbReference type="GO" id="GO:0005777">
    <property type="term" value="C:peroxisome"/>
    <property type="evidence" value="ECO:0007669"/>
    <property type="project" value="UniProtKB-SubCell"/>
</dbReference>
<dbReference type="Gene3D" id="3.90.226.10">
    <property type="entry name" value="2-enoyl-CoA Hydratase, Chain A, domain 1"/>
    <property type="match status" value="1"/>
</dbReference>
<keyword evidence="6" id="KW-0443">Lipid metabolism</keyword>
<evidence type="ECO:0000256" key="5">
    <source>
        <dbReference type="ARBA" id="ARBA00022990"/>
    </source>
</evidence>
<comment type="subcellular location">
    <subcellularLocation>
        <location evidence="1">Peroxisome</location>
    </subcellularLocation>
</comment>
<evidence type="ECO:0000256" key="6">
    <source>
        <dbReference type="ARBA" id="ARBA00023098"/>
    </source>
</evidence>
<dbReference type="CDD" id="cd06558">
    <property type="entry name" value="crotonase-like"/>
    <property type="match status" value="1"/>
</dbReference>
<evidence type="ECO:0000256" key="8">
    <source>
        <dbReference type="ARBA" id="ARBA00023235"/>
    </source>
</evidence>
<dbReference type="FunFam" id="1.10.12.10:FF:000004">
    <property type="entry name" value="Delta3,5-delta2,4-dienoyl-CoA isomerase"/>
    <property type="match status" value="1"/>
</dbReference>
<keyword evidence="4" id="KW-0276">Fatty acid metabolism</keyword>
<proteinExistence type="evidence at transcript level"/>
<dbReference type="Gene3D" id="1.10.12.10">
    <property type="entry name" value="Lyase 2-enoyl-coa Hydratase, Chain A, domain 2"/>
    <property type="match status" value="1"/>
</dbReference>
<dbReference type="GO" id="GO:0005739">
    <property type="term" value="C:mitochondrion"/>
    <property type="evidence" value="ECO:0007669"/>
    <property type="project" value="TreeGrafter"/>
</dbReference>
<dbReference type="Pfam" id="PF00378">
    <property type="entry name" value="ECH_1"/>
    <property type="match status" value="1"/>
</dbReference>
<evidence type="ECO:0000256" key="2">
    <source>
        <dbReference type="ARBA" id="ARBA00005005"/>
    </source>
</evidence>
<dbReference type="PANTHER" id="PTHR43149">
    <property type="entry name" value="ENOYL-COA HYDRATASE"/>
    <property type="match status" value="1"/>
</dbReference>
<dbReference type="PANTHER" id="PTHR43149:SF1">
    <property type="entry name" value="DELTA(3,5)-DELTA(2,4)-DIENOYL-COA ISOMERASE, MITOCHONDRIAL"/>
    <property type="match status" value="1"/>
</dbReference>
<keyword evidence="8 13" id="KW-0413">Isomerase</keyword>
<dbReference type="FunFam" id="3.90.226.10:FF:000024">
    <property type="entry name" value="Delta3,5-delta2,4-dienoyl-CoA isomerase"/>
    <property type="match status" value="1"/>
</dbReference>
<organism evidence="13">
    <name type="scientific">Ceratitis capitata</name>
    <name type="common">Mediterranean fruit fly</name>
    <name type="synonym">Tephritis capitata</name>
    <dbReference type="NCBI Taxonomy" id="7213"/>
    <lineage>
        <taxon>Eukaryota</taxon>
        <taxon>Metazoa</taxon>
        <taxon>Ecdysozoa</taxon>
        <taxon>Arthropoda</taxon>
        <taxon>Hexapoda</taxon>
        <taxon>Insecta</taxon>
        <taxon>Pterygota</taxon>
        <taxon>Neoptera</taxon>
        <taxon>Endopterygota</taxon>
        <taxon>Diptera</taxon>
        <taxon>Brachycera</taxon>
        <taxon>Muscomorpha</taxon>
        <taxon>Tephritoidea</taxon>
        <taxon>Tephritidae</taxon>
        <taxon>Ceratitis</taxon>
        <taxon>Ceratitis</taxon>
    </lineage>
</organism>
<comment type="pathway">
    <text evidence="2">Lipid metabolism; fatty acid beta-oxidation.</text>
</comment>
<gene>
    <name evidence="13" type="primary">ECH1</name>
</gene>
<dbReference type="EMBL" id="GAMC01000679">
    <property type="protein sequence ID" value="JAC05877.1"/>
    <property type="molecule type" value="mRNA"/>
</dbReference>
<evidence type="ECO:0000256" key="9">
    <source>
        <dbReference type="ARBA" id="ARBA00051408"/>
    </source>
</evidence>
<reference evidence="13" key="1">
    <citation type="submission" date="2013-07" db="EMBL/GenBank/DDBJ databases">
        <authorList>
            <person name="Geib S."/>
        </authorList>
    </citation>
    <scope>NUCLEOTIDE SEQUENCE</scope>
</reference>
<dbReference type="SUPFAM" id="SSF52096">
    <property type="entry name" value="ClpP/crotonase"/>
    <property type="match status" value="1"/>
</dbReference>
<dbReference type="UniPathway" id="UPA00659"/>
<evidence type="ECO:0000256" key="11">
    <source>
        <dbReference type="ARBA" id="ARBA00055786"/>
    </source>
</evidence>
<sequence length="315" mass="34473">MALRALGNKSHALISSIGLRNSLITKVERNMSNNNLHQHEGISFHTLNVTTPKQFVYHVELNRPKKLNTFNKDMWIEIKQCFEHLSTNPECRVIVLSAAGKHFSGGLDLTDAMKLGQDLGAQDDVARRGAFLEHTIKLYQDSMSSLEVCAKPVIAAMHSGCIGAGVNLITAADIRYCSEDAFFSVKEVDIGMAADVGVLQRLPKIVGNVSLARELCYTARRFGAAEAHNLGLVSKVFPTKEACVEGALELAETIAEKSPIAVQATKANLIYSQSRTNQEGLDHIRQINKLNLQSEDFANAAVAALTKEKPKFSKL</sequence>
<dbReference type="AlphaFoldDB" id="W8CB85"/>
<evidence type="ECO:0000256" key="7">
    <source>
        <dbReference type="ARBA" id="ARBA00023140"/>
    </source>
</evidence>
<comment type="catalytic activity">
    <reaction evidence="10">
        <text>(3E,5Z,8Z,11Z,14Z)-eicosapentaenoyl-CoA = (2E,4E,8Z,11Z,14Z)-eicosapentaenoyl-CoA</text>
        <dbReference type="Rhea" id="RHEA:45224"/>
        <dbReference type="ChEBI" id="CHEBI:85090"/>
        <dbReference type="ChEBI" id="CHEBI:85091"/>
    </reaction>
</comment>
<comment type="similarity">
    <text evidence="3">Belongs to the enoyl-CoA hydratase/isomerase family.</text>
</comment>
<evidence type="ECO:0000313" key="13">
    <source>
        <dbReference type="EMBL" id="JAC05877.1"/>
    </source>
</evidence>
<evidence type="ECO:0000256" key="12">
    <source>
        <dbReference type="ARBA" id="ARBA00071021"/>
    </source>
</evidence>
<protein>
    <recommendedName>
        <fullName evidence="12">Delta(3,5)-Delta(2,4)-dienoyl-CoA isomerase, mitochondrial</fullName>
    </recommendedName>
</protein>
<evidence type="ECO:0000256" key="3">
    <source>
        <dbReference type="ARBA" id="ARBA00005254"/>
    </source>
</evidence>
<dbReference type="InterPro" id="IPR014748">
    <property type="entry name" value="Enoyl-CoA_hydra_C"/>
</dbReference>
<keyword evidence="7" id="KW-0576">Peroxisome</keyword>
<dbReference type="GO" id="GO:0006635">
    <property type="term" value="P:fatty acid beta-oxidation"/>
    <property type="evidence" value="ECO:0007669"/>
    <property type="project" value="UniProtKB-UniPathway"/>
</dbReference>
<dbReference type="OrthoDB" id="14970at2759"/>
<name>W8CB85_CERCA</name>
<dbReference type="InterPro" id="IPR001753">
    <property type="entry name" value="Enoyl-CoA_hydra/iso"/>
</dbReference>
<keyword evidence="5" id="KW-0007">Acetylation</keyword>
<evidence type="ECO:0000256" key="4">
    <source>
        <dbReference type="ARBA" id="ARBA00022832"/>
    </source>
</evidence>
<comment type="function">
    <text evidence="11">Isomerization of 3-trans,5-cis-dienoyl-CoA to 2-trans,4-trans-dienoyl-CoA.</text>
</comment>
<reference evidence="13" key="2">
    <citation type="journal article" date="2014" name="BMC Genomics">
        <title>A genomic perspective to assessing quality of mass-reared SIT flies used in Mediterranean fruit fly (Ceratitis capitata) eradication in California.</title>
        <authorList>
            <person name="Calla B."/>
            <person name="Hall B."/>
            <person name="Hou S."/>
            <person name="Geib S.M."/>
        </authorList>
    </citation>
    <scope>NUCLEOTIDE SEQUENCE</scope>
</reference>
<dbReference type="InterPro" id="IPR045002">
    <property type="entry name" value="Ech1-like"/>
</dbReference>
<dbReference type="InterPro" id="IPR029045">
    <property type="entry name" value="ClpP/crotonase-like_dom_sf"/>
</dbReference>
<comment type="catalytic activity">
    <reaction evidence="9">
        <text>(3E,5Z)-octadienoyl-CoA = (2E,4E)-octadienoyl-CoA</text>
        <dbReference type="Rhea" id="RHEA:45244"/>
        <dbReference type="ChEBI" id="CHEBI:62243"/>
        <dbReference type="ChEBI" id="CHEBI:85108"/>
    </reaction>
</comment>
<evidence type="ECO:0000256" key="10">
    <source>
        <dbReference type="ARBA" id="ARBA00052809"/>
    </source>
</evidence>
<accession>W8CB85</accession>
<dbReference type="GO" id="GO:0051750">
    <property type="term" value="F:delta(3,5)-delta(2,4)-dienoyl-CoA isomerase activity"/>
    <property type="evidence" value="ECO:0007669"/>
    <property type="project" value="TreeGrafter"/>
</dbReference>
<evidence type="ECO:0000256" key="1">
    <source>
        <dbReference type="ARBA" id="ARBA00004275"/>
    </source>
</evidence>